<dbReference type="Gene3D" id="1.25.40.10">
    <property type="entry name" value="Tetratricopeptide repeat domain"/>
    <property type="match status" value="1"/>
</dbReference>
<proteinExistence type="predicted"/>
<dbReference type="Pfam" id="PF13485">
    <property type="entry name" value="Peptidase_MA_2"/>
    <property type="match status" value="1"/>
</dbReference>
<gene>
    <name evidence="4" type="ORF">EDC39_10159</name>
</gene>
<accession>A0A5D3WQ19</accession>
<evidence type="ECO:0000256" key="1">
    <source>
        <dbReference type="PROSITE-ProRule" id="PRU00339"/>
    </source>
</evidence>
<reference evidence="4 5" key="1">
    <citation type="submission" date="2019-07" db="EMBL/GenBank/DDBJ databases">
        <title>Genomic Encyclopedia of Type Strains, Phase IV (KMG-IV): sequencing the most valuable type-strain genomes for metagenomic binning, comparative biology and taxonomic classification.</title>
        <authorList>
            <person name="Goeker M."/>
        </authorList>
    </citation>
    <scope>NUCLEOTIDE SEQUENCE [LARGE SCALE GENOMIC DNA]</scope>
    <source>
        <strain evidence="4 5">SS015</strain>
    </source>
</reference>
<feature type="domain" description="Peptidase MA-like" evidence="3">
    <location>
        <begin position="231"/>
        <end position="407"/>
    </location>
</feature>
<keyword evidence="5" id="KW-1185">Reference proteome</keyword>
<dbReference type="InterPro" id="IPR019734">
    <property type="entry name" value="TPR_rpt"/>
</dbReference>
<dbReference type="PROSITE" id="PS50005">
    <property type="entry name" value="TPR"/>
    <property type="match status" value="1"/>
</dbReference>
<feature type="chain" id="PRO_5023048640" evidence="2">
    <location>
        <begin position="22"/>
        <end position="410"/>
    </location>
</feature>
<comment type="caution">
    <text evidence="4">The sequence shown here is derived from an EMBL/GenBank/DDBJ whole genome shotgun (WGS) entry which is preliminary data.</text>
</comment>
<keyword evidence="2" id="KW-0732">Signal</keyword>
<dbReference type="InterPro" id="IPR011990">
    <property type="entry name" value="TPR-like_helical_dom_sf"/>
</dbReference>
<name>A0A5D3WQ19_9BACT</name>
<keyword evidence="1" id="KW-0802">TPR repeat</keyword>
<dbReference type="SMART" id="SM00028">
    <property type="entry name" value="TPR"/>
    <property type="match status" value="2"/>
</dbReference>
<dbReference type="InterPro" id="IPR039568">
    <property type="entry name" value="Peptidase_MA-like_dom"/>
</dbReference>
<feature type="signal peptide" evidence="2">
    <location>
        <begin position="1"/>
        <end position="21"/>
    </location>
</feature>
<evidence type="ECO:0000313" key="5">
    <source>
        <dbReference type="Proteomes" id="UP000324159"/>
    </source>
</evidence>
<dbReference type="OrthoDB" id="9787613at2"/>
<dbReference type="RefSeq" id="WP_148894100.1">
    <property type="nucleotide sequence ID" value="NZ_VNIB01000001.1"/>
</dbReference>
<sequence length="410" mass="46348">MIFCRLFILCLLLLFAAPAFADLNPGQLNLLGKKAFDAGRYLEALDYLRRASQGNPYDETIRRNLAEGMLAASRQLAEGGRWDEAVKLLREGEERYGDDIRFPLFLAENLLALDRTAEAEVELGQALGIDPDSAMAKTLLGRVYYRTGRLRDAIDIWRQAAAARPDDANLADMLAKAEREYRVEADMERDYAPGFVLSYDGEIHADIGRQILDVLNDAYIDIGGYFSYFPQKKVEVLLYTSRDFSETTKSPDWAGGLYDGKVRIPLGGVHEISPHLRALLYHEYAHVVVRGLARGRCPTWLNEGIAEVMERSQFDPPLRYLPRAEKLIPFARLAGNWGSLPAQQARLAYEQSYSFVRYLGEYYGWYLVGDLLAGYAQGESTEEVFARVFGSYGLDFAALQNNWRQSLGRF</sequence>
<dbReference type="AlphaFoldDB" id="A0A5D3WQ19"/>
<organism evidence="4 5">
    <name type="scientific">Geothermobacter ehrlichii</name>
    <dbReference type="NCBI Taxonomy" id="213224"/>
    <lineage>
        <taxon>Bacteria</taxon>
        <taxon>Pseudomonadati</taxon>
        <taxon>Thermodesulfobacteriota</taxon>
        <taxon>Desulfuromonadia</taxon>
        <taxon>Desulfuromonadales</taxon>
        <taxon>Geothermobacteraceae</taxon>
        <taxon>Geothermobacter</taxon>
    </lineage>
</organism>
<dbReference type="EMBL" id="VNIB01000001">
    <property type="protein sequence ID" value="TYO99899.1"/>
    <property type="molecule type" value="Genomic_DNA"/>
</dbReference>
<evidence type="ECO:0000313" key="4">
    <source>
        <dbReference type="EMBL" id="TYO99899.1"/>
    </source>
</evidence>
<evidence type="ECO:0000259" key="3">
    <source>
        <dbReference type="Pfam" id="PF13485"/>
    </source>
</evidence>
<dbReference type="Proteomes" id="UP000324159">
    <property type="component" value="Unassembled WGS sequence"/>
</dbReference>
<protein>
    <submittedName>
        <fullName evidence="4">Tetratricopeptide repeat protein</fullName>
    </submittedName>
</protein>
<evidence type="ECO:0000256" key="2">
    <source>
        <dbReference type="SAM" id="SignalP"/>
    </source>
</evidence>
<dbReference type="Pfam" id="PF14559">
    <property type="entry name" value="TPR_19"/>
    <property type="match status" value="1"/>
</dbReference>
<feature type="repeat" description="TPR" evidence="1">
    <location>
        <begin position="134"/>
        <end position="167"/>
    </location>
</feature>
<dbReference type="SUPFAM" id="SSF48452">
    <property type="entry name" value="TPR-like"/>
    <property type="match status" value="1"/>
</dbReference>